<reference evidence="8 9" key="1">
    <citation type="submission" date="2023-03" db="EMBL/GenBank/DDBJ databases">
        <title>Genome sequence of Lichtheimia ornata CBS 291.66.</title>
        <authorList>
            <person name="Mohabir J.T."/>
            <person name="Shea T.P."/>
            <person name="Kurbessoian T."/>
            <person name="Berby B."/>
            <person name="Fontaine J."/>
            <person name="Livny J."/>
            <person name="Gnirke A."/>
            <person name="Stajich J.E."/>
            <person name="Cuomo C.A."/>
        </authorList>
    </citation>
    <scope>NUCLEOTIDE SEQUENCE [LARGE SCALE GENOMIC DNA]</scope>
    <source>
        <strain evidence="8">CBS 291.66</strain>
    </source>
</reference>
<dbReference type="Gene3D" id="1.20.1250.20">
    <property type="entry name" value="MFS general substrate transporter like domains"/>
    <property type="match status" value="2"/>
</dbReference>
<evidence type="ECO:0000259" key="7">
    <source>
        <dbReference type="PROSITE" id="PS50850"/>
    </source>
</evidence>
<feature type="transmembrane region" description="Helical" evidence="6">
    <location>
        <begin position="305"/>
        <end position="324"/>
    </location>
</feature>
<gene>
    <name evidence="8" type="ORF">O0I10_011071</name>
</gene>
<evidence type="ECO:0000313" key="8">
    <source>
        <dbReference type="EMBL" id="KAJ8653321.1"/>
    </source>
</evidence>
<comment type="caution">
    <text evidence="8">The sequence shown here is derived from an EMBL/GenBank/DDBJ whole genome shotgun (WGS) entry which is preliminary data.</text>
</comment>
<evidence type="ECO:0000256" key="6">
    <source>
        <dbReference type="SAM" id="Phobius"/>
    </source>
</evidence>
<feature type="transmembrane region" description="Helical" evidence="6">
    <location>
        <begin position="394"/>
        <end position="416"/>
    </location>
</feature>
<keyword evidence="9" id="KW-1185">Reference proteome</keyword>
<dbReference type="InterPro" id="IPR011701">
    <property type="entry name" value="MFS"/>
</dbReference>
<keyword evidence="3 6" id="KW-0812">Transmembrane</keyword>
<dbReference type="Proteomes" id="UP001234581">
    <property type="component" value="Unassembled WGS sequence"/>
</dbReference>
<dbReference type="FunFam" id="1.20.1250.20:FF:000018">
    <property type="entry name" value="MFS transporter permease"/>
    <property type="match status" value="1"/>
</dbReference>
<feature type="transmembrane region" description="Helical" evidence="6">
    <location>
        <begin position="199"/>
        <end position="219"/>
    </location>
</feature>
<feature type="transmembrane region" description="Helical" evidence="6">
    <location>
        <begin position="105"/>
        <end position="129"/>
    </location>
</feature>
<name>A0AAD7UWB8_9FUNG</name>
<dbReference type="AlphaFoldDB" id="A0AAD7UWB8"/>
<accession>A0AAD7UWB8</accession>
<feature type="transmembrane region" description="Helical" evidence="6">
    <location>
        <begin position="336"/>
        <end position="354"/>
    </location>
</feature>
<dbReference type="Pfam" id="PF07690">
    <property type="entry name" value="MFS_1"/>
    <property type="match status" value="1"/>
</dbReference>
<dbReference type="PANTHER" id="PTHR43791">
    <property type="entry name" value="PERMEASE-RELATED"/>
    <property type="match status" value="1"/>
</dbReference>
<keyword evidence="2" id="KW-0813">Transport</keyword>
<dbReference type="RefSeq" id="XP_058338235.1">
    <property type="nucleotide sequence ID" value="XM_058491043.1"/>
</dbReference>
<sequence length="485" mass="54478">MSSIDYAEKKHAMDIGDDEESAKTRIHERSITRKLDLHVLPVLFLLYLFSSIDKSNISNAKLGGLEQDLGLTPVQYRWCLSIVYVGMILFEIPSIIVLRRWKANLWIGMMAIAWGGITMCMAATTNFAGLIVCRLLMGIFESGYFPAAEYVLATWYLRREYGRRISIFWASNPFSYAVGGLLAFGISEIPSEKLNTWQWLFILEGIPSILLGVMALWCLPMKPADAKFLTDDEKKLQVERFTKDQGTTNFQKKYTWKDAKELLKDWKPYLYSYIVIIGIATGVGFNLTLPSIVHGMGNWSPAVSQALTVPPNVCACILTVAAGYSSDRFLDRSIHAITFSSLSVVGLFLLMFLPEDQLGARYFAVCFTSSTSNAAAAVSMSWTPSSFGTFTRRAVALAVAGTVGHLGGVIGPQFYYDGPRYLHGYTIAVCLVISKIIALALMRFLLWRVNKKRDNMSPEEKQRIIEKHDLHETGDDRHPDFRFIL</sequence>
<dbReference type="PROSITE" id="PS50850">
    <property type="entry name" value="MFS"/>
    <property type="match status" value="1"/>
</dbReference>
<evidence type="ECO:0000256" key="4">
    <source>
        <dbReference type="ARBA" id="ARBA00022989"/>
    </source>
</evidence>
<feature type="transmembrane region" description="Helical" evidence="6">
    <location>
        <begin position="135"/>
        <end position="157"/>
    </location>
</feature>
<dbReference type="GeneID" id="83218473"/>
<feature type="transmembrane region" description="Helical" evidence="6">
    <location>
        <begin position="169"/>
        <end position="187"/>
    </location>
</feature>
<dbReference type="PANTHER" id="PTHR43791:SF36">
    <property type="entry name" value="TRANSPORTER, PUTATIVE (AFU_ORTHOLOGUE AFUA_6G08340)-RELATED"/>
    <property type="match status" value="1"/>
</dbReference>
<feature type="transmembrane region" description="Helical" evidence="6">
    <location>
        <begin position="270"/>
        <end position="293"/>
    </location>
</feature>
<evidence type="ECO:0000313" key="9">
    <source>
        <dbReference type="Proteomes" id="UP001234581"/>
    </source>
</evidence>
<proteinExistence type="predicted"/>
<dbReference type="InterPro" id="IPR020846">
    <property type="entry name" value="MFS_dom"/>
</dbReference>
<evidence type="ECO:0000256" key="1">
    <source>
        <dbReference type="ARBA" id="ARBA00004141"/>
    </source>
</evidence>
<feature type="transmembrane region" description="Helical" evidence="6">
    <location>
        <begin position="422"/>
        <end position="446"/>
    </location>
</feature>
<protein>
    <recommendedName>
        <fullName evidence="7">Major facilitator superfamily (MFS) profile domain-containing protein</fullName>
    </recommendedName>
</protein>
<comment type="subcellular location">
    <subcellularLocation>
        <location evidence="1">Membrane</location>
        <topology evidence="1">Multi-pass membrane protein</topology>
    </subcellularLocation>
</comment>
<evidence type="ECO:0000256" key="2">
    <source>
        <dbReference type="ARBA" id="ARBA00022448"/>
    </source>
</evidence>
<feature type="domain" description="Major facilitator superfamily (MFS) profile" evidence="7">
    <location>
        <begin position="39"/>
        <end position="452"/>
    </location>
</feature>
<feature type="transmembrane region" description="Helical" evidence="6">
    <location>
        <begin position="35"/>
        <end position="52"/>
    </location>
</feature>
<evidence type="ECO:0000256" key="5">
    <source>
        <dbReference type="ARBA" id="ARBA00023136"/>
    </source>
</evidence>
<dbReference type="EMBL" id="JARTCD010000081">
    <property type="protein sequence ID" value="KAJ8653321.1"/>
    <property type="molecule type" value="Genomic_DNA"/>
</dbReference>
<evidence type="ECO:0000256" key="3">
    <source>
        <dbReference type="ARBA" id="ARBA00022692"/>
    </source>
</evidence>
<feature type="transmembrane region" description="Helical" evidence="6">
    <location>
        <begin position="360"/>
        <end position="382"/>
    </location>
</feature>
<feature type="transmembrane region" description="Helical" evidence="6">
    <location>
        <begin position="75"/>
        <end position="98"/>
    </location>
</feature>
<dbReference type="GO" id="GO:0016020">
    <property type="term" value="C:membrane"/>
    <property type="evidence" value="ECO:0007669"/>
    <property type="project" value="UniProtKB-SubCell"/>
</dbReference>
<dbReference type="SUPFAM" id="SSF103473">
    <property type="entry name" value="MFS general substrate transporter"/>
    <property type="match status" value="1"/>
</dbReference>
<dbReference type="GO" id="GO:0022857">
    <property type="term" value="F:transmembrane transporter activity"/>
    <property type="evidence" value="ECO:0007669"/>
    <property type="project" value="InterPro"/>
</dbReference>
<keyword evidence="4 6" id="KW-1133">Transmembrane helix</keyword>
<organism evidence="8 9">
    <name type="scientific">Lichtheimia ornata</name>
    <dbReference type="NCBI Taxonomy" id="688661"/>
    <lineage>
        <taxon>Eukaryota</taxon>
        <taxon>Fungi</taxon>
        <taxon>Fungi incertae sedis</taxon>
        <taxon>Mucoromycota</taxon>
        <taxon>Mucoromycotina</taxon>
        <taxon>Mucoromycetes</taxon>
        <taxon>Mucorales</taxon>
        <taxon>Lichtheimiaceae</taxon>
        <taxon>Lichtheimia</taxon>
    </lineage>
</organism>
<keyword evidence="5 6" id="KW-0472">Membrane</keyword>
<dbReference type="InterPro" id="IPR036259">
    <property type="entry name" value="MFS_trans_sf"/>
</dbReference>